<comment type="caution">
    <text evidence="1">The sequence shown here is derived from an EMBL/GenBank/DDBJ whole genome shotgun (WGS) entry which is preliminary data.</text>
</comment>
<dbReference type="Proteomes" id="UP000221852">
    <property type="component" value="Unassembled WGS sequence"/>
</dbReference>
<dbReference type="CDD" id="cd21834">
    <property type="entry name" value="Hhal-like"/>
    <property type="match status" value="1"/>
</dbReference>
<dbReference type="EMBL" id="NIRQ01000001">
    <property type="protein sequence ID" value="PHI14497.1"/>
    <property type="molecule type" value="Genomic_DNA"/>
</dbReference>
<evidence type="ECO:0000313" key="1">
    <source>
        <dbReference type="EMBL" id="PHI14497.1"/>
    </source>
</evidence>
<proteinExistence type="predicted"/>
<dbReference type="AlphaFoldDB" id="A0A2C6CC93"/>
<name>A0A2C6CC93_FUSNP</name>
<reference evidence="1 2" key="1">
    <citation type="submission" date="2017-06" db="EMBL/GenBank/DDBJ databases">
        <title>Draft genome sequence of Fusobacterium nucleatum subsp. polymorphum KCOM 1330 (=ChDC F330).</title>
        <authorList>
            <person name="Kook J.-K."/>
            <person name="Park S.-N."/>
            <person name="Lim Y.K."/>
            <person name="Roh H."/>
        </authorList>
    </citation>
    <scope>NUCLEOTIDE SEQUENCE [LARGE SCALE GENOMIC DNA]</scope>
    <source>
        <strain evidence="2">KCOM 1330 (ChDC F330)</strain>
    </source>
</reference>
<organism evidence="1 2">
    <name type="scientific">Fusobacterium nucleatum subsp. polymorphum</name>
    <name type="common">Fusobacterium polymorphum</name>
    <dbReference type="NCBI Taxonomy" id="76857"/>
    <lineage>
        <taxon>Bacteria</taxon>
        <taxon>Fusobacteriati</taxon>
        <taxon>Fusobacteriota</taxon>
        <taxon>Fusobacteriia</taxon>
        <taxon>Fusobacteriales</taxon>
        <taxon>Fusobacteriaceae</taxon>
        <taxon>Fusobacterium</taxon>
    </lineage>
</organism>
<protein>
    <submittedName>
        <fullName evidence="1">Uncharacterized protein</fullName>
    </submittedName>
</protein>
<accession>A0A2C6CC93</accession>
<evidence type="ECO:0000313" key="2">
    <source>
        <dbReference type="Proteomes" id="UP000221852"/>
    </source>
</evidence>
<gene>
    <name evidence="1" type="ORF">CBG59_01470</name>
</gene>
<sequence length="253" mass="29913">MAVSYLKGKYGNFFELKGESNSNTSDILFRKECNSFFIEVKMPEAQCGQFVLIPNKEKKKFEYSSKNKTKKNNYTCEIMKYMNDNFEKFNKSSTSSIDINMANLTFYNWIIEYYKEKNVKFFITKSDKDYIIFPIENFSCYFEVTAKYRMKKSGSSPLSDLSKNDFEEALKKANISYKFKGLDITTDEELDGRKICGENRTYLLRKKEDKLYKVRQLSNTENCNVIFSIKLKANISEKQRKEDLDKFELFLKN</sequence>